<dbReference type="OrthoDB" id="9182543at2"/>
<dbReference type="EMBL" id="FLRB01000005">
    <property type="protein sequence ID" value="SBT20052.1"/>
    <property type="molecule type" value="Genomic_DNA"/>
</dbReference>
<dbReference type="RefSeq" id="WP_067035251.1">
    <property type="nucleotide sequence ID" value="NZ_FLRA01000012.1"/>
</dbReference>
<evidence type="ECO:0000256" key="1">
    <source>
        <dbReference type="SAM" id="Phobius"/>
    </source>
</evidence>
<dbReference type="EMBL" id="FLRA01000012">
    <property type="protein sequence ID" value="SBT17726.1"/>
    <property type="molecule type" value="Genomic_DNA"/>
</dbReference>
<name>A0A1C3JRI9_9GAMM</name>
<protein>
    <submittedName>
        <fullName evidence="2">Uncharacterized protein</fullName>
    </submittedName>
</protein>
<keyword evidence="1" id="KW-0472">Membrane</keyword>
<dbReference type="AlphaFoldDB" id="A0A1C3JRI9"/>
<gene>
    <name evidence="2" type="ORF">MGA5115_01842</name>
    <name evidence="3" type="ORF">MGA5116_00635</name>
</gene>
<evidence type="ECO:0000313" key="4">
    <source>
        <dbReference type="Proteomes" id="UP000092840"/>
    </source>
</evidence>
<proteinExistence type="predicted"/>
<reference evidence="2 5" key="1">
    <citation type="submission" date="2016-06" db="EMBL/GenBank/DDBJ databases">
        <authorList>
            <person name="Kjaerup R.B."/>
            <person name="Dalgaard T.S."/>
            <person name="Juul-Madsen H.R."/>
        </authorList>
    </citation>
    <scope>NUCLEOTIDE SEQUENCE [LARGE SCALE GENOMIC DNA]</scope>
    <source>
        <strain evidence="2 5">CECT 5115</strain>
    </source>
</reference>
<reference evidence="3 4" key="2">
    <citation type="submission" date="2016-06" db="EMBL/GenBank/DDBJ databases">
        <authorList>
            <person name="Rodrigo-Torres L."/>
            <person name="Arahal D.R."/>
        </authorList>
    </citation>
    <scope>NUCLEOTIDE SEQUENCE [LARGE SCALE GENOMIC DNA]</scope>
    <source>
        <strain evidence="3 4">CECT 5116</strain>
    </source>
</reference>
<evidence type="ECO:0000313" key="5">
    <source>
        <dbReference type="Proteomes" id="UP000092871"/>
    </source>
</evidence>
<dbReference type="Proteomes" id="UP000092840">
    <property type="component" value="Unassembled WGS sequence"/>
</dbReference>
<organism evidence="2 5">
    <name type="scientific">Marinomonas gallaica</name>
    <dbReference type="NCBI Taxonomy" id="1806667"/>
    <lineage>
        <taxon>Bacteria</taxon>
        <taxon>Pseudomonadati</taxon>
        <taxon>Pseudomonadota</taxon>
        <taxon>Gammaproteobacteria</taxon>
        <taxon>Oceanospirillales</taxon>
        <taxon>Oceanospirillaceae</taxon>
        <taxon>Marinomonas</taxon>
    </lineage>
</organism>
<dbReference type="Proteomes" id="UP000092871">
    <property type="component" value="Unassembled WGS sequence"/>
</dbReference>
<keyword evidence="4" id="KW-1185">Reference proteome</keyword>
<keyword evidence="1" id="KW-1133">Transmembrane helix</keyword>
<keyword evidence="1" id="KW-0812">Transmembrane</keyword>
<sequence>MSVIEVHFYKALITGAISLGVVYFAAKLALSSFFKQKEFEIVRDRYLFDGVDRIRAYNIQIMVDYNWNFIQVNKCLAKAYHNEKSYDPQFCLDSLRKIEDINSCGLEYTRVTRLLGDESLWKLNDLVTGNIIAQSDYLVRIVETLRHTDSYIPSALLALKEEIEGHQKELNVQVGCITGFLTEITDLLEETKMEFSSIKRFSEDVTVSELTDNVRLLWATESQKYNNQNQADA</sequence>
<accession>A0A1C3JRI9</accession>
<evidence type="ECO:0000313" key="3">
    <source>
        <dbReference type="EMBL" id="SBT20052.1"/>
    </source>
</evidence>
<evidence type="ECO:0000313" key="2">
    <source>
        <dbReference type="EMBL" id="SBT17726.1"/>
    </source>
</evidence>
<feature type="transmembrane region" description="Helical" evidence="1">
    <location>
        <begin position="6"/>
        <end position="26"/>
    </location>
</feature>